<name>A0A381W0C1_9ZZZZ</name>
<reference evidence="1" key="1">
    <citation type="submission" date="2018-05" db="EMBL/GenBank/DDBJ databases">
        <authorList>
            <person name="Lanie J.A."/>
            <person name="Ng W.-L."/>
            <person name="Kazmierczak K.M."/>
            <person name="Andrzejewski T.M."/>
            <person name="Davidsen T.M."/>
            <person name="Wayne K.J."/>
            <person name="Tettelin H."/>
            <person name="Glass J.I."/>
            <person name="Rusch D."/>
            <person name="Podicherti R."/>
            <person name="Tsui H.-C.T."/>
            <person name="Winkler M.E."/>
        </authorList>
    </citation>
    <scope>NUCLEOTIDE SEQUENCE</scope>
</reference>
<evidence type="ECO:0000313" key="1">
    <source>
        <dbReference type="EMBL" id="SVA45333.1"/>
    </source>
</evidence>
<organism evidence="1">
    <name type="scientific">marine metagenome</name>
    <dbReference type="NCBI Taxonomy" id="408172"/>
    <lineage>
        <taxon>unclassified sequences</taxon>
        <taxon>metagenomes</taxon>
        <taxon>ecological metagenomes</taxon>
    </lineage>
</organism>
<dbReference type="Pfam" id="PF10142">
    <property type="entry name" value="PhoPQ_related"/>
    <property type="match status" value="1"/>
</dbReference>
<dbReference type="PANTHER" id="PTHR31497:SF0">
    <property type="entry name" value="AUTOCRINE PROLIFERATION REPRESSOR PROTEIN A"/>
    <property type="match status" value="1"/>
</dbReference>
<gene>
    <name evidence="1" type="ORF">METZ01_LOCUS98187</name>
</gene>
<dbReference type="EMBL" id="UINC01010168">
    <property type="protein sequence ID" value="SVA45333.1"/>
    <property type="molecule type" value="Genomic_DNA"/>
</dbReference>
<dbReference type="Gene3D" id="3.40.50.1820">
    <property type="entry name" value="alpha/beta hydrolase"/>
    <property type="match status" value="1"/>
</dbReference>
<protein>
    <recommendedName>
        <fullName evidence="2">PhoPQ-activated pathogenicity</fullName>
    </recommendedName>
</protein>
<feature type="non-terminal residue" evidence="1">
    <location>
        <position position="1"/>
    </location>
</feature>
<dbReference type="InterPro" id="IPR009199">
    <property type="entry name" value="PhoPQ-act_pathogen-rel_PqaA"/>
</dbReference>
<accession>A0A381W0C1</accession>
<evidence type="ECO:0008006" key="2">
    <source>
        <dbReference type="Google" id="ProtNLM"/>
    </source>
</evidence>
<dbReference type="InterPro" id="IPR029058">
    <property type="entry name" value="AB_hydrolase_fold"/>
</dbReference>
<proteinExistence type="predicted"/>
<dbReference type="AlphaFoldDB" id="A0A381W0C1"/>
<dbReference type="PIRSF" id="PIRSF014728">
    <property type="entry name" value="PqaA"/>
    <property type="match status" value="1"/>
</dbReference>
<dbReference type="SUPFAM" id="SSF53474">
    <property type="entry name" value="alpha/beta-Hydrolases"/>
    <property type="match status" value="1"/>
</dbReference>
<dbReference type="PANTHER" id="PTHR31497">
    <property type="entry name" value="AUTOCRINE PROLIFERATION REPRESSOR PROTEIN A"/>
    <property type="match status" value="1"/>
</dbReference>
<sequence length="469" mass="53859">VFKRIFLIILLAVSCHFLNAGPRLEYDQTALDQYVHQPDQAYRYEVVNTLSGEGYTTFIVNLISQKYLTSEDVNKTEWQHWLIVVKPDEIKHQTGMLIIGAGDNDGKIPDESPQLLVNYAKATGSIVAELSMVPNQPLTFKGEKEPRWEDALIAYTWDKYLKTGEERWPARMAMTKSAVAAMDAIQSLMEQQDISETVSKFVIAGASKRGWTTWTTGAVDDRVEAMIPIVIDLLNLEPSFKHHWSVYGFWAPAIQDYVDMEIVDWWYSPEIRSLFNLVGPFSYKDRFKMPKLLVNAAGDEFFIPTSSQFYFDELPGEKYLRYVPNADHGLSDTDALETVLAFYASILNNFPRPQFSWKFNQDGSIRVRSEGEVKEVNMWSAKNPEARDFRKDKIGNSWRSTVLIEEQDGSYKAMPETPHKGWRAYFVELTYETPFGIPLKFTTPVRVIPDTLPYQHKPPKEPKKGFLTK</sequence>